<accession>A0A2P2IHL7</accession>
<name>A0A2P2IHL7_RHIMU</name>
<evidence type="ECO:0000256" key="1">
    <source>
        <dbReference type="SAM" id="Phobius"/>
    </source>
</evidence>
<keyword evidence="1" id="KW-0472">Membrane</keyword>
<evidence type="ECO:0000313" key="2">
    <source>
        <dbReference type="EMBL" id="MBW80715.1"/>
    </source>
</evidence>
<organism evidence="2">
    <name type="scientific">Rhizophora mucronata</name>
    <name type="common">Asiatic mangrove</name>
    <dbReference type="NCBI Taxonomy" id="61149"/>
    <lineage>
        <taxon>Eukaryota</taxon>
        <taxon>Viridiplantae</taxon>
        <taxon>Streptophyta</taxon>
        <taxon>Embryophyta</taxon>
        <taxon>Tracheophyta</taxon>
        <taxon>Spermatophyta</taxon>
        <taxon>Magnoliopsida</taxon>
        <taxon>eudicotyledons</taxon>
        <taxon>Gunneridae</taxon>
        <taxon>Pentapetalae</taxon>
        <taxon>rosids</taxon>
        <taxon>fabids</taxon>
        <taxon>Malpighiales</taxon>
        <taxon>Rhizophoraceae</taxon>
        <taxon>Rhizophora</taxon>
    </lineage>
</organism>
<feature type="transmembrane region" description="Helical" evidence="1">
    <location>
        <begin position="16"/>
        <end position="34"/>
    </location>
</feature>
<keyword evidence="1" id="KW-0812">Transmembrane</keyword>
<protein>
    <submittedName>
        <fullName evidence="2">Uncharacterized protein</fullName>
    </submittedName>
</protein>
<keyword evidence="1" id="KW-1133">Transmembrane helix</keyword>
<reference evidence="2" key="1">
    <citation type="submission" date="2018-02" db="EMBL/GenBank/DDBJ databases">
        <title>Rhizophora mucronata_Transcriptome.</title>
        <authorList>
            <person name="Meera S.P."/>
            <person name="Sreeshan A."/>
            <person name="Augustine A."/>
        </authorList>
    </citation>
    <scope>NUCLEOTIDE SEQUENCE</scope>
    <source>
        <tissue evidence="2">Leaf</tissue>
    </source>
</reference>
<sequence>MTLGPSLVSNIESGRSRVLFLFLFIVGSISLVRCS</sequence>
<proteinExistence type="predicted"/>
<dbReference type="AlphaFoldDB" id="A0A2P2IHL7"/>
<dbReference type="EMBL" id="GGEC01000232">
    <property type="protein sequence ID" value="MBW80715.1"/>
    <property type="molecule type" value="Transcribed_RNA"/>
</dbReference>